<dbReference type="Gene3D" id="3.40.50.1820">
    <property type="entry name" value="alpha/beta hydrolase"/>
    <property type="match status" value="1"/>
</dbReference>
<dbReference type="PANTHER" id="PTHR43194:SF2">
    <property type="entry name" value="PEROXISOMAL MEMBRANE PROTEIN LPX1"/>
    <property type="match status" value="1"/>
</dbReference>
<dbReference type="Pfam" id="PF12697">
    <property type="entry name" value="Abhydrolase_6"/>
    <property type="match status" value="1"/>
</dbReference>
<evidence type="ECO:0000313" key="2">
    <source>
        <dbReference type="EMBL" id="KLL12892.1"/>
    </source>
</evidence>
<keyword evidence="3" id="KW-1185">Reference proteome</keyword>
<dbReference type="GO" id="GO:0016787">
    <property type="term" value="F:hydrolase activity"/>
    <property type="evidence" value="ECO:0007669"/>
    <property type="project" value="UniProtKB-KW"/>
</dbReference>
<dbReference type="InterPro" id="IPR050228">
    <property type="entry name" value="Carboxylesterase_BioH"/>
</dbReference>
<dbReference type="EMBL" id="JWIO01000002">
    <property type="protein sequence ID" value="KLL12892.1"/>
    <property type="molecule type" value="Genomic_DNA"/>
</dbReference>
<keyword evidence="2" id="KW-0378">Hydrolase</keyword>
<dbReference type="InterPro" id="IPR029058">
    <property type="entry name" value="AB_hydrolase_fold"/>
</dbReference>
<dbReference type="SUPFAM" id="SSF53474">
    <property type="entry name" value="alpha/beta-Hydrolases"/>
    <property type="match status" value="1"/>
</dbReference>
<organism evidence="2 3">
    <name type="scientific">Protofrankia coriariae</name>
    <dbReference type="NCBI Taxonomy" id="1562887"/>
    <lineage>
        <taxon>Bacteria</taxon>
        <taxon>Bacillati</taxon>
        <taxon>Actinomycetota</taxon>
        <taxon>Actinomycetes</taxon>
        <taxon>Frankiales</taxon>
        <taxon>Frankiaceae</taxon>
        <taxon>Protofrankia</taxon>
    </lineage>
</organism>
<dbReference type="RefSeq" id="WP_047221397.1">
    <property type="nucleotide sequence ID" value="NZ_JWIO01000002.1"/>
</dbReference>
<evidence type="ECO:0000313" key="3">
    <source>
        <dbReference type="Proteomes" id="UP000035425"/>
    </source>
</evidence>
<gene>
    <name evidence="2" type="ORF">FrCorBMG51_01915</name>
</gene>
<comment type="caution">
    <text evidence="2">The sequence shown here is derived from an EMBL/GenBank/DDBJ whole genome shotgun (WGS) entry which is preliminary data.</text>
</comment>
<accession>A0ABR5F886</accession>
<proteinExistence type="predicted"/>
<dbReference type="Proteomes" id="UP000035425">
    <property type="component" value="Unassembled WGS sequence"/>
</dbReference>
<reference evidence="2 3" key="1">
    <citation type="submission" date="2014-12" db="EMBL/GenBank/DDBJ databases">
        <title>Frankia sp. BMG5.1 draft genome.</title>
        <authorList>
            <person name="Gtari M."/>
            <person name="Ghodhbane-Gtari F."/>
            <person name="Nouioui I."/>
            <person name="Ktari A."/>
            <person name="Hezbri K."/>
            <person name="Mimouni W."/>
            <person name="Sbissi I."/>
            <person name="Ayari A."/>
            <person name="Yamanaka T."/>
            <person name="Normand P."/>
            <person name="Tisa L.S."/>
            <person name="Boudabous A."/>
        </authorList>
    </citation>
    <scope>NUCLEOTIDE SEQUENCE [LARGE SCALE GENOMIC DNA]</scope>
    <source>
        <strain evidence="2 3">BMG5.1</strain>
    </source>
</reference>
<dbReference type="InterPro" id="IPR000073">
    <property type="entry name" value="AB_hydrolase_1"/>
</dbReference>
<sequence>MVSTSTELPSGVQRSTCASLAVLRAGSSIDPPVVLLPGYTGSKEDFLPIIPRLARAGFDVIAVDQHGQYESPAANPEQDCTVDALAGQVSLVADEIGRPVHLLGHSFGGLVARAAVIARPSCVASLVLLSSGPAGIVGPRRIALQAMRVLYRRSGRDAVWAAMRAADTAVYPPGGLEFLERRFFASSDVGLRVMGEQLLSEPDRVGELADAVGQDAVPVLVAHGAADDAWPPRLQAEMATRLGARYEVIAGAAHSPAIENPKVTAAVLVEFWRNGVGQRAA</sequence>
<protein>
    <submittedName>
        <fullName evidence="2">Alpha/beta hydrolase</fullName>
    </submittedName>
</protein>
<evidence type="ECO:0000259" key="1">
    <source>
        <dbReference type="Pfam" id="PF12697"/>
    </source>
</evidence>
<feature type="domain" description="AB hydrolase-1" evidence="1">
    <location>
        <begin position="33"/>
        <end position="266"/>
    </location>
</feature>
<name>A0ABR5F886_9ACTN</name>
<dbReference type="PRINTS" id="PR00111">
    <property type="entry name" value="ABHYDROLASE"/>
</dbReference>
<dbReference type="PANTHER" id="PTHR43194">
    <property type="entry name" value="HYDROLASE ALPHA/BETA FOLD FAMILY"/>
    <property type="match status" value="1"/>
</dbReference>